<keyword evidence="2" id="KW-1185">Reference proteome</keyword>
<accession>A0A9D4EAG7</accession>
<sequence>MRKVTVADDVLVPGHSEAVMEVNVDREEADDGGKPDFIIEATDLFKERYGLVFAATLLNIQPLRAR</sequence>
<proteinExistence type="predicted"/>
<protein>
    <submittedName>
        <fullName evidence="1">Uncharacterized protein</fullName>
    </submittedName>
</protein>
<evidence type="ECO:0000313" key="2">
    <source>
        <dbReference type="Proteomes" id="UP000828390"/>
    </source>
</evidence>
<dbReference type="AlphaFoldDB" id="A0A9D4EAG7"/>
<dbReference type="EMBL" id="JAIWYP010000009">
    <property type="protein sequence ID" value="KAH3775211.1"/>
    <property type="molecule type" value="Genomic_DNA"/>
</dbReference>
<comment type="caution">
    <text evidence="1">The sequence shown here is derived from an EMBL/GenBank/DDBJ whole genome shotgun (WGS) entry which is preliminary data.</text>
</comment>
<organism evidence="1 2">
    <name type="scientific">Dreissena polymorpha</name>
    <name type="common">Zebra mussel</name>
    <name type="synonym">Mytilus polymorpha</name>
    <dbReference type="NCBI Taxonomy" id="45954"/>
    <lineage>
        <taxon>Eukaryota</taxon>
        <taxon>Metazoa</taxon>
        <taxon>Spiralia</taxon>
        <taxon>Lophotrochozoa</taxon>
        <taxon>Mollusca</taxon>
        <taxon>Bivalvia</taxon>
        <taxon>Autobranchia</taxon>
        <taxon>Heteroconchia</taxon>
        <taxon>Euheterodonta</taxon>
        <taxon>Imparidentia</taxon>
        <taxon>Neoheterodontei</taxon>
        <taxon>Myida</taxon>
        <taxon>Dreissenoidea</taxon>
        <taxon>Dreissenidae</taxon>
        <taxon>Dreissena</taxon>
    </lineage>
</organism>
<dbReference type="Proteomes" id="UP000828390">
    <property type="component" value="Unassembled WGS sequence"/>
</dbReference>
<reference evidence="1" key="2">
    <citation type="submission" date="2020-11" db="EMBL/GenBank/DDBJ databases">
        <authorList>
            <person name="McCartney M.A."/>
            <person name="Auch B."/>
            <person name="Kono T."/>
            <person name="Mallez S."/>
            <person name="Becker A."/>
            <person name="Gohl D.M."/>
            <person name="Silverstein K.A.T."/>
            <person name="Koren S."/>
            <person name="Bechman K.B."/>
            <person name="Herman A."/>
            <person name="Abrahante J.E."/>
            <person name="Garbe J."/>
        </authorList>
    </citation>
    <scope>NUCLEOTIDE SEQUENCE</scope>
    <source>
        <strain evidence="1">Duluth1</strain>
        <tissue evidence="1">Whole animal</tissue>
    </source>
</reference>
<evidence type="ECO:0000313" key="1">
    <source>
        <dbReference type="EMBL" id="KAH3775211.1"/>
    </source>
</evidence>
<reference evidence="1" key="1">
    <citation type="journal article" date="2019" name="bioRxiv">
        <title>The Genome of the Zebra Mussel, Dreissena polymorpha: A Resource for Invasive Species Research.</title>
        <authorList>
            <person name="McCartney M.A."/>
            <person name="Auch B."/>
            <person name="Kono T."/>
            <person name="Mallez S."/>
            <person name="Zhang Y."/>
            <person name="Obille A."/>
            <person name="Becker A."/>
            <person name="Abrahante J.E."/>
            <person name="Garbe J."/>
            <person name="Badalamenti J.P."/>
            <person name="Herman A."/>
            <person name="Mangelson H."/>
            <person name="Liachko I."/>
            <person name="Sullivan S."/>
            <person name="Sone E.D."/>
            <person name="Koren S."/>
            <person name="Silverstein K.A.T."/>
            <person name="Beckman K.B."/>
            <person name="Gohl D.M."/>
        </authorList>
    </citation>
    <scope>NUCLEOTIDE SEQUENCE</scope>
    <source>
        <strain evidence="1">Duluth1</strain>
        <tissue evidence="1">Whole animal</tissue>
    </source>
</reference>
<name>A0A9D4EAG7_DREPO</name>
<gene>
    <name evidence="1" type="ORF">DPMN_176609</name>
</gene>